<dbReference type="KEGG" id="aalt:CC77DRAFT_617685"/>
<dbReference type="Proteomes" id="UP000077248">
    <property type="component" value="Unassembled WGS sequence"/>
</dbReference>
<evidence type="ECO:0000313" key="1">
    <source>
        <dbReference type="EMBL" id="OAG23671.1"/>
    </source>
</evidence>
<dbReference type="EMBL" id="KV441472">
    <property type="protein sequence ID" value="OAG23671.1"/>
    <property type="molecule type" value="Genomic_DNA"/>
</dbReference>
<organism evidence="1 2">
    <name type="scientific">Alternaria alternata</name>
    <name type="common">Alternaria rot fungus</name>
    <name type="synonym">Torula alternata</name>
    <dbReference type="NCBI Taxonomy" id="5599"/>
    <lineage>
        <taxon>Eukaryota</taxon>
        <taxon>Fungi</taxon>
        <taxon>Dikarya</taxon>
        <taxon>Ascomycota</taxon>
        <taxon>Pezizomycotina</taxon>
        <taxon>Dothideomycetes</taxon>
        <taxon>Pleosporomycetidae</taxon>
        <taxon>Pleosporales</taxon>
        <taxon>Pleosporineae</taxon>
        <taxon>Pleosporaceae</taxon>
        <taxon>Alternaria</taxon>
        <taxon>Alternaria sect. Alternaria</taxon>
        <taxon>Alternaria alternata complex</taxon>
    </lineage>
</organism>
<gene>
    <name evidence="1" type="ORF">CC77DRAFT_617685</name>
</gene>
<evidence type="ECO:0000313" key="2">
    <source>
        <dbReference type="Proteomes" id="UP000077248"/>
    </source>
</evidence>
<dbReference type="RefSeq" id="XP_018389092.1">
    <property type="nucleotide sequence ID" value="XM_018532468.1"/>
</dbReference>
<reference evidence="1 2" key="1">
    <citation type="submission" date="2016-05" db="EMBL/GenBank/DDBJ databases">
        <title>Comparative analysis of secretome profiles of manganese(II)-oxidizing ascomycete fungi.</title>
        <authorList>
            <consortium name="DOE Joint Genome Institute"/>
            <person name="Zeiner C.A."/>
            <person name="Purvine S.O."/>
            <person name="Zink E.M."/>
            <person name="Wu S."/>
            <person name="Pasa-Tolic L."/>
            <person name="Chaput D.L."/>
            <person name="Haridas S."/>
            <person name="Grigoriev I.V."/>
            <person name="Santelli C.M."/>
            <person name="Hansel C.M."/>
        </authorList>
    </citation>
    <scope>NUCLEOTIDE SEQUENCE [LARGE SCALE GENOMIC DNA]</scope>
    <source>
        <strain evidence="1 2">SRC1lrK2f</strain>
    </source>
</reference>
<accession>A0A177DWV7</accession>
<dbReference type="GeneID" id="29118062"/>
<dbReference type="AlphaFoldDB" id="A0A177DWV7"/>
<sequence>MHLCTEQFGALSAKQTMHYLSKYSTTEPFLILLLTRRFHENTTAHQLIHDGHSPNAGVHLNLMIPRYRTAVQAVRPTDSRSFLSLRRYSPQQSLTKGCQFRKHGYTKRRGVPAISALYAHRLERCGARIARNQHILALPNF</sequence>
<keyword evidence="2" id="KW-1185">Reference proteome</keyword>
<proteinExistence type="predicted"/>
<dbReference type="VEuPathDB" id="FungiDB:CC77DRAFT_617685"/>
<protein>
    <submittedName>
        <fullName evidence="1">Uncharacterized protein</fullName>
    </submittedName>
</protein>
<name>A0A177DWV7_ALTAL</name>